<reference evidence="1" key="1">
    <citation type="submission" date="2019-08" db="EMBL/GenBank/DDBJ databases">
        <title>The genome of the North American firefly Photinus pyralis.</title>
        <authorList>
            <consortium name="Photinus pyralis genome working group"/>
            <person name="Fallon T.R."/>
            <person name="Sander Lower S.E."/>
            <person name="Weng J.-K."/>
        </authorList>
    </citation>
    <scope>NUCLEOTIDE SEQUENCE</scope>
    <source>
        <strain evidence="1">TRF0915ILg1</strain>
        <tissue evidence="1">Whole body</tissue>
    </source>
</reference>
<name>A0A8K0GJC3_IGNLU</name>
<keyword evidence="2" id="KW-1185">Reference proteome</keyword>
<protein>
    <submittedName>
        <fullName evidence="1">Uncharacterized protein</fullName>
    </submittedName>
</protein>
<accession>A0A8K0GJC3</accession>
<sequence length="64" mass="6983">GSLLNNINKSDFSKSSSWNLTDYVLDVACISGFVVKSLKGIGTCATCLSLLESESTLYYKKQKI</sequence>
<evidence type="ECO:0000313" key="2">
    <source>
        <dbReference type="Proteomes" id="UP000801492"/>
    </source>
</evidence>
<gene>
    <name evidence="1" type="ORF">ILUMI_04702</name>
</gene>
<feature type="non-terminal residue" evidence="1">
    <location>
        <position position="1"/>
    </location>
</feature>
<proteinExistence type="predicted"/>
<comment type="caution">
    <text evidence="1">The sequence shown here is derived from an EMBL/GenBank/DDBJ whole genome shotgun (WGS) entry which is preliminary data.</text>
</comment>
<dbReference type="Proteomes" id="UP000801492">
    <property type="component" value="Unassembled WGS sequence"/>
</dbReference>
<dbReference type="AlphaFoldDB" id="A0A8K0GJC3"/>
<organism evidence="1 2">
    <name type="scientific">Ignelater luminosus</name>
    <name type="common">Cucubano</name>
    <name type="synonym">Pyrophorus luminosus</name>
    <dbReference type="NCBI Taxonomy" id="2038154"/>
    <lineage>
        <taxon>Eukaryota</taxon>
        <taxon>Metazoa</taxon>
        <taxon>Ecdysozoa</taxon>
        <taxon>Arthropoda</taxon>
        <taxon>Hexapoda</taxon>
        <taxon>Insecta</taxon>
        <taxon>Pterygota</taxon>
        <taxon>Neoptera</taxon>
        <taxon>Endopterygota</taxon>
        <taxon>Coleoptera</taxon>
        <taxon>Polyphaga</taxon>
        <taxon>Elateriformia</taxon>
        <taxon>Elateroidea</taxon>
        <taxon>Elateridae</taxon>
        <taxon>Agrypninae</taxon>
        <taxon>Pyrophorini</taxon>
        <taxon>Ignelater</taxon>
    </lineage>
</organism>
<evidence type="ECO:0000313" key="1">
    <source>
        <dbReference type="EMBL" id="KAF2901486.1"/>
    </source>
</evidence>
<dbReference type="EMBL" id="VTPC01001575">
    <property type="protein sequence ID" value="KAF2901486.1"/>
    <property type="molecule type" value="Genomic_DNA"/>
</dbReference>